<dbReference type="Proteomes" id="UP000789405">
    <property type="component" value="Unassembled WGS sequence"/>
</dbReference>
<dbReference type="SUPFAM" id="SSF56112">
    <property type="entry name" value="Protein kinase-like (PK-like)"/>
    <property type="match status" value="1"/>
</dbReference>
<dbReference type="InterPro" id="IPR050767">
    <property type="entry name" value="Sel1_AlgK"/>
</dbReference>
<gene>
    <name evidence="2" type="ORF">DERYTH_LOCUS9155</name>
</gene>
<dbReference type="InterPro" id="IPR006597">
    <property type="entry name" value="Sel1-like"/>
</dbReference>
<keyword evidence="3" id="KW-1185">Reference proteome</keyword>
<dbReference type="SMART" id="SM00671">
    <property type="entry name" value="SEL1"/>
    <property type="match status" value="4"/>
</dbReference>
<evidence type="ECO:0000256" key="1">
    <source>
        <dbReference type="ARBA" id="ARBA00038101"/>
    </source>
</evidence>
<name>A0A9N9DD41_9GLOM</name>
<dbReference type="InterPro" id="IPR011990">
    <property type="entry name" value="TPR-like_helical_dom_sf"/>
</dbReference>
<comment type="caution">
    <text evidence="2">The sequence shown here is derived from an EMBL/GenBank/DDBJ whole genome shotgun (WGS) entry which is preliminary data.</text>
</comment>
<dbReference type="PANTHER" id="PTHR11102">
    <property type="entry name" value="SEL-1-LIKE PROTEIN"/>
    <property type="match status" value="1"/>
</dbReference>
<sequence length="427" mass="49057">MRLSLVDDQMNSNEKWIENRIIEGRINVHKMDEFEDYKFINGGAFSKVYRARFKSTKNLCALKIIEENDHTNKEILNEHPNNILIHQETLKLADFGLSRQEPIADTPREYVTIYEWCWKSDQVDRPSIEEVVTELESIRPSIKEATRVFEDNIVQDVIANCSFNICDISESEEYIENANNKFDQVDMALFVNNLYSTLDKQFNEGRSVSDIIINFISKSGKTNEEVFQWLSGHSNCPKYYCLLGLFYHWNIGTDKKVASFHLFFIAAGEDSIAQYFVGKCYAEGRNTNKNLKNALDWYNKAAENKCAAAGCFLGEYFYKLGRYTKAFDFLKKAVENGSLKALNTLGLCYQKGQGTGANVVEGFKSFEKAAKNGLPASQFELGNCYEYGIGTETNLKKALHWYKEATKVDYNYKTHLTRVESKIHNNK</sequence>
<accession>A0A9N9DD41</accession>
<dbReference type="OrthoDB" id="272077at2759"/>
<dbReference type="SUPFAM" id="SSF81901">
    <property type="entry name" value="HCP-like"/>
    <property type="match status" value="2"/>
</dbReference>
<dbReference type="Pfam" id="PF08238">
    <property type="entry name" value="Sel1"/>
    <property type="match status" value="4"/>
</dbReference>
<dbReference type="PANTHER" id="PTHR11102:SF160">
    <property type="entry name" value="ERAD-ASSOCIATED E3 UBIQUITIN-PROTEIN LIGASE COMPONENT HRD3"/>
    <property type="match status" value="1"/>
</dbReference>
<evidence type="ECO:0000313" key="2">
    <source>
        <dbReference type="EMBL" id="CAG8631208.1"/>
    </source>
</evidence>
<protein>
    <submittedName>
        <fullName evidence="2">22503_t:CDS:1</fullName>
    </submittedName>
</protein>
<proteinExistence type="inferred from homology"/>
<dbReference type="Gene3D" id="1.25.40.10">
    <property type="entry name" value="Tetratricopeptide repeat domain"/>
    <property type="match status" value="2"/>
</dbReference>
<comment type="similarity">
    <text evidence="1">Belongs to the sel-1 family.</text>
</comment>
<dbReference type="InterPro" id="IPR011009">
    <property type="entry name" value="Kinase-like_dom_sf"/>
</dbReference>
<dbReference type="Gene3D" id="3.30.200.20">
    <property type="entry name" value="Phosphorylase Kinase, domain 1"/>
    <property type="match status" value="1"/>
</dbReference>
<evidence type="ECO:0000313" key="3">
    <source>
        <dbReference type="Proteomes" id="UP000789405"/>
    </source>
</evidence>
<organism evidence="2 3">
    <name type="scientific">Dentiscutata erythropus</name>
    <dbReference type="NCBI Taxonomy" id="1348616"/>
    <lineage>
        <taxon>Eukaryota</taxon>
        <taxon>Fungi</taxon>
        <taxon>Fungi incertae sedis</taxon>
        <taxon>Mucoromycota</taxon>
        <taxon>Glomeromycotina</taxon>
        <taxon>Glomeromycetes</taxon>
        <taxon>Diversisporales</taxon>
        <taxon>Gigasporaceae</taxon>
        <taxon>Dentiscutata</taxon>
    </lineage>
</organism>
<reference evidence="2" key="1">
    <citation type="submission" date="2021-06" db="EMBL/GenBank/DDBJ databases">
        <authorList>
            <person name="Kallberg Y."/>
            <person name="Tangrot J."/>
            <person name="Rosling A."/>
        </authorList>
    </citation>
    <scope>NUCLEOTIDE SEQUENCE</scope>
    <source>
        <strain evidence="2">MA453B</strain>
    </source>
</reference>
<dbReference type="EMBL" id="CAJVPY010004918">
    <property type="protein sequence ID" value="CAG8631208.1"/>
    <property type="molecule type" value="Genomic_DNA"/>
</dbReference>
<dbReference type="AlphaFoldDB" id="A0A9N9DD41"/>